<dbReference type="GO" id="GO:0034719">
    <property type="term" value="C:SMN-Sm protein complex"/>
    <property type="evidence" value="ECO:0007669"/>
    <property type="project" value="InterPro"/>
</dbReference>
<dbReference type="WBParaSite" id="GPUH_0001415501-mRNA-1">
    <property type="protein sequence ID" value="GPUH_0001415501-mRNA-1"/>
    <property type="gene ID" value="GPUH_0001415501"/>
</dbReference>
<name>A0A183DZJ9_9BILA</name>
<evidence type="ECO:0000256" key="1">
    <source>
        <dbReference type="SAM" id="Phobius"/>
    </source>
</evidence>
<proteinExistence type="predicted"/>
<accession>A0A183DZJ9</accession>
<evidence type="ECO:0000313" key="4">
    <source>
        <dbReference type="WBParaSite" id="GPUH_0001415501-mRNA-1"/>
    </source>
</evidence>
<feature type="transmembrane region" description="Helical" evidence="1">
    <location>
        <begin position="12"/>
        <end position="40"/>
    </location>
</feature>
<sequence length="124" mass="14017">MSHLLARVSTSVIFNVIIENEIVIVTVLFCVIWRCVAVAWSRCRFKLLRLSGSSLELLQGGSRVEVEMHDRTHDTGKFMAIKANQTHYIVDSLKTPIRLVKSDALRMDDTLVTSTDVTDVLSHF</sequence>
<keyword evidence="3" id="KW-1185">Reference proteome</keyword>
<reference evidence="4" key="1">
    <citation type="submission" date="2016-06" db="UniProtKB">
        <authorList>
            <consortium name="WormBaseParasite"/>
        </authorList>
    </citation>
    <scope>IDENTIFICATION</scope>
</reference>
<dbReference type="Pfam" id="PF11095">
    <property type="entry name" value="Gemin7"/>
    <property type="match status" value="1"/>
</dbReference>
<protein>
    <submittedName>
        <fullName evidence="4">DNA-directed RNA polymerase</fullName>
    </submittedName>
</protein>
<organism evidence="4">
    <name type="scientific">Gongylonema pulchrum</name>
    <dbReference type="NCBI Taxonomy" id="637853"/>
    <lineage>
        <taxon>Eukaryota</taxon>
        <taxon>Metazoa</taxon>
        <taxon>Ecdysozoa</taxon>
        <taxon>Nematoda</taxon>
        <taxon>Chromadorea</taxon>
        <taxon>Rhabditida</taxon>
        <taxon>Spirurina</taxon>
        <taxon>Spiruromorpha</taxon>
        <taxon>Spiruroidea</taxon>
        <taxon>Gongylonematidae</taxon>
        <taxon>Gongylonema</taxon>
    </lineage>
</organism>
<reference evidence="2 3" key="2">
    <citation type="submission" date="2018-11" db="EMBL/GenBank/DDBJ databases">
        <authorList>
            <consortium name="Pathogen Informatics"/>
        </authorList>
    </citation>
    <scope>NUCLEOTIDE SEQUENCE [LARGE SCALE GENOMIC DNA]</scope>
</reference>
<dbReference type="Proteomes" id="UP000271098">
    <property type="component" value="Unassembled WGS sequence"/>
</dbReference>
<evidence type="ECO:0000313" key="3">
    <source>
        <dbReference type="Proteomes" id="UP000271098"/>
    </source>
</evidence>
<evidence type="ECO:0000313" key="2">
    <source>
        <dbReference type="EMBL" id="VDN23636.1"/>
    </source>
</evidence>
<dbReference type="EMBL" id="UYRT01080933">
    <property type="protein sequence ID" value="VDN23636.1"/>
    <property type="molecule type" value="Genomic_DNA"/>
</dbReference>
<gene>
    <name evidence="2" type="ORF">GPUH_LOCUS14140</name>
</gene>
<keyword evidence="1" id="KW-0472">Membrane</keyword>
<dbReference type="InterPro" id="IPR020338">
    <property type="entry name" value="SMN_gemin7"/>
</dbReference>
<keyword evidence="1" id="KW-1133">Transmembrane helix</keyword>
<dbReference type="Gene3D" id="2.30.30.100">
    <property type="match status" value="1"/>
</dbReference>
<dbReference type="AlphaFoldDB" id="A0A183DZJ9"/>
<keyword evidence="1" id="KW-0812">Transmembrane</keyword>
<dbReference type="OrthoDB" id="70763at2759"/>